<evidence type="ECO:0000313" key="6">
    <source>
        <dbReference type="Proteomes" id="UP000256964"/>
    </source>
</evidence>
<evidence type="ECO:0000313" key="5">
    <source>
        <dbReference type="EMBL" id="RDX57168.1"/>
    </source>
</evidence>
<gene>
    <name evidence="5" type="ORF">OH76DRAFT_1476613</name>
</gene>
<comment type="pathway">
    <text evidence="1">Mycotoxin biosynthesis.</text>
</comment>
<evidence type="ECO:0000256" key="4">
    <source>
        <dbReference type="SAM" id="Phobius"/>
    </source>
</evidence>
<dbReference type="PANTHER" id="PTHR33365">
    <property type="entry name" value="YALI0B05434P"/>
    <property type="match status" value="1"/>
</dbReference>
<dbReference type="Pfam" id="PF11807">
    <property type="entry name" value="UstYa"/>
    <property type="match status" value="1"/>
</dbReference>
<evidence type="ECO:0000256" key="1">
    <source>
        <dbReference type="ARBA" id="ARBA00004685"/>
    </source>
</evidence>
<name>A0A371DXF9_9APHY</name>
<proteinExistence type="inferred from homology"/>
<organism evidence="5 6">
    <name type="scientific">Lentinus brumalis</name>
    <dbReference type="NCBI Taxonomy" id="2498619"/>
    <lineage>
        <taxon>Eukaryota</taxon>
        <taxon>Fungi</taxon>
        <taxon>Dikarya</taxon>
        <taxon>Basidiomycota</taxon>
        <taxon>Agaricomycotina</taxon>
        <taxon>Agaricomycetes</taxon>
        <taxon>Polyporales</taxon>
        <taxon>Polyporaceae</taxon>
        <taxon>Lentinus</taxon>
    </lineage>
</organism>
<evidence type="ECO:0000256" key="2">
    <source>
        <dbReference type="ARBA" id="ARBA00023002"/>
    </source>
</evidence>
<dbReference type="AlphaFoldDB" id="A0A371DXF9"/>
<sequence length="209" mass="24040">MLSSTTKVLLLFLVNIVNVLYILSYVRNASSSRSAAFKEHDYSWRGHDFPEHLPLPFEVERVPVTIEESVHYPPLGAPTDQEWLSIASPSYGYIRLGPEDRTFVITMFHELHCLRMINRALSKMPGATVDHIKHCLNYIRQGILCEPDLTLEPGNFEERDFEVERIGGTHMCLNWDPLYEWVDDNYYGWINRTGWVPPHPGSGQEAHAS</sequence>
<dbReference type="Proteomes" id="UP000256964">
    <property type="component" value="Unassembled WGS sequence"/>
</dbReference>
<dbReference type="OrthoDB" id="3687641at2759"/>
<keyword evidence="2" id="KW-0560">Oxidoreductase</keyword>
<dbReference type="InterPro" id="IPR021765">
    <property type="entry name" value="UstYa-like"/>
</dbReference>
<protein>
    <recommendedName>
        <fullName evidence="7">Oxidase ustYa</fullName>
    </recommendedName>
</protein>
<reference evidence="5 6" key="1">
    <citation type="journal article" date="2018" name="Biotechnol. Biofuels">
        <title>Integrative visual omics of the white-rot fungus Polyporus brumalis exposes the biotechnological potential of its oxidative enzymes for delignifying raw plant biomass.</title>
        <authorList>
            <person name="Miyauchi S."/>
            <person name="Rancon A."/>
            <person name="Drula E."/>
            <person name="Hage H."/>
            <person name="Chaduli D."/>
            <person name="Favel A."/>
            <person name="Grisel S."/>
            <person name="Henrissat B."/>
            <person name="Herpoel-Gimbert I."/>
            <person name="Ruiz-Duenas F.J."/>
            <person name="Chevret D."/>
            <person name="Hainaut M."/>
            <person name="Lin J."/>
            <person name="Wang M."/>
            <person name="Pangilinan J."/>
            <person name="Lipzen A."/>
            <person name="Lesage-Meessen L."/>
            <person name="Navarro D."/>
            <person name="Riley R."/>
            <person name="Grigoriev I.V."/>
            <person name="Zhou S."/>
            <person name="Raouche S."/>
            <person name="Rosso M.N."/>
        </authorList>
    </citation>
    <scope>NUCLEOTIDE SEQUENCE [LARGE SCALE GENOMIC DNA]</scope>
    <source>
        <strain evidence="5 6">BRFM 1820</strain>
    </source>
</reference>
<dbReference type="EMBL" id="KZ857379">
    <property type="protein sequence ID" value="RDX57168.1"/>
    <property type="molecule type" value="Genomic_DNA"/>
</dbReference>
<accession>A0A371DXF9</accession>
<keyword evidence="4" id="KW-0812">Transmembrane</keyword>
<feature type="transmembrane region" description="Helical" evidence="4">
    <location>
        <begin position="6"/>
        <end position="26"/>
    </location>
</feature>
<comment type="similarity">
    <text evidence="3">Belongs to the ustYa family.</text>
</comment>
<dbReference type="GO" id="GO:0016491">
    <property type="term" value="F:oxidoreductase activity"/>
    <property type="evidence" value="ECO:0007669"/>
    <property type="project" value="UniProtKB-KW"/>
</dbReference>
<keyword evidence="4" id="KW-0472">Membrane</keyword>
<evidence type="ECO:0008006" key="7">
    <source>
        <dbReference type="Google" id="ProtNLM"/>
    </source>
</evidence>
<keyword evidence="6" id="KW-1185">Reference proteome</keyword>
<keyword evidence="4" id="KW-1133">Transmembrane helix</keyword>
<dbReference type="PANTHER" id="PTHR33365:SF11">
    <property type="entry name" value="TAT PATHWAY SIGNAL SEQUENCE"/>
    <property type="match status" value="1"/>
</dbReference>
<evidence type="ECO:0000256" key="3">
    <source>
        <dbReference type="ARBA" id="ARBA00035112"/>
    </source>
</evidence>
<dbReference type="GO" id="GO:0043386">
    <property type="term" value="P:mycotoxin biosynthetic process"/>
    <property type="evidence" value="ECO:0007669"/>
    <property type="project" value="InterPro"/>
</dbReference>